<sequence length="38" mass="3817">MNSSDIKKAAGGAGGCAGSFWFVGMDLLNQGQLAGEDL</sequence>
<proteinExistence type="predicted"/>
<keyword evidence="2" id="KW-1185">Reference proteome</keyword>
<feature type="non-terminal residue" evidence="1">
    <location>
        <position position="38"/>
    </location>
</feature>
<organism evidence="1 2">
    <name type="scientific">Gracilimonas mengyeensis</name>
    <dbReference type="NCBI Taxonomy" id="1302730"/>
    <lineage>
        <taxon>Bacteria</taxon>
        <taxon>Pseudomonadati</taxon>
        <taxon>Balneolota</taxon>
        <taxon>Balneolia</taxon>
        <taxon>Balneolales</taxon>
        <taxon>Balneolaceae</taxon>
        <taxon>Gracilimonas</taxon>
    </lineage>
</organism>
<gene>
    <name evidence="1" type="ORF">SAMN06265219_1191</name>
</gene>
<name>A0A521FGU3_9BACT</name>
<dbReference type="Proteomes" id="UP000317557">
    <property type="component" value="Unassembled WGS sequence"/>
</dbReference>
<evidence type="ECO:0000313" key="2">
    <source>
        <dbReference type="Proteomes" id="UP000317557"/>
    </source>
</evidence>
<reference evidence="1 2" key="1">
    <citation type="submission" date="2017-05" db="EMBL/GenBank/DDBJ databases">
        <authorList>
            <person name="Varghese N."/>
            <person name="Submissions S."/>
        </authorList>
    </citation>
    <scope>NUCLEOTIDE SEQUENCE [LARGE SCALE GENOMIC DNA]</scope>
    <source>
        <strain evidence="1 2">DSM 21985</strain>
    </source>
</reference>
<accession>A0A521FGU3</accession>
<protein>
    <submittedName>
        <fullName evidence="1">Uncharacterized protein</fullName>
    </submittedName>
</protein>
<dbReference type="EMBL" id="FXTP01000019">
    <property type="protein sequence ID" value="SMO95359.1"/>
    <property type="molecule type" value="Genomic_DNA"/>
</dbReference>
<evidence type="ECO:0000313" key="1">
    <source>
        <dbReference type="EMBL" id="SMO95359.1"/>
    </source>
</evidence>
<dbReference type="AlphaFoldDB" id="A0A521FGU3"/>